<dbReference type="InterPro" id="IPR000868">
    <property type="entry name" value="Isochorismatase-like_dom"/>
</dbReference>
<dbReference type="PANTHER" id="PTHR43540:SF6">
    <property type="entry name" value="ISOCHORISMATASE-LIKE DOMAIN-CONTAINING PROTEIN"/>
    <property type="match status" value="1"/>
</dbReference>
<evidence type="ECO:0000259" key="2">
    <source>
        <dbReference type="Pfam" id="PF00857"/>
    </source>
</evidence>
<dbReference type="GO" id="GO:0016787">
    <property type="term" value="F:hydrolase activity"/>
    <property type="evidence" value="ECO:0007669"/>
    <property type="project" value="UniProtKB-KW"/>
</dbReference>
<evidence type="ECO:0000313" key="4">
    <source>
        <dbReference type="Proteomes" id="UP000198994"/>
    </source>
</evidence>
<dbReference type="InterPro" id="IPR050272">
    <property type="entry name" value="Isochorismatase-like_hydrls"/>
</dbReference>
<sequence>MIPQTTELTHPQADGLRGLDAPEAAALVCAGQPCPAPLRAAAARAEILLVQVTPTDRVEPTDQLDGHGAVTISHTGPSPFYASDIDLVLRSNGVRTLYVCGDPVAGMRLAYDAQRKGYRAVLVRAGNAPADVLGLRMPQISQAELTGQLAGTAPGARNWHEAVKAERMARPFAARLEPTRTALLMIDVLNDFCAEDGVIAKTKAAMPRVTEALPRIRTLLEGARAAGAHVLHVQAIYGPMFRGQGSPYRYPSTQTREGAVWCASAADITGAAPAFDPTMVEVCREGTWGADFVEGMGPVDGETVIRKHRYSAYLDTALDAELRRRGIETVVLAGVTTNCCVESTARDLAMSDYDTVIAEDCVAVKDLVLPLHDASIEQIRTYFGIVTPSDRILDAWH</sequence>
<dbReference type="PANTHER" id="PTHR43540">
    <property type="entry name" value="PEROXYUREIDOACRYLATE/UREIDOACRYLATE AMIDOHYDROLASE-RELATED"/>
    <property type="match status" value="1"/>
</dbReference>
<dbReference type="Pfam" id="PF00857">
    <property type="entry name" value="Isochorismatase"/>
    <property type="match status" value="1"/>
</dbReference>
<dbReference type="CDD" id="cd00431">
    <property type="entry name" value="cysteine_hydrolases"/>
    <property type="match status" value="1"/>
</dbReference>
<dbReference type="Gene3D" id="3.40.50.850">
    <property type="entry name" value="Isochorismatase-like"/>
    <property type="match status" value="2"/>
</dbReference>
<evidence type="ECO:0000313" key="3">
    <source>
        <dbReference type="EMBL" id="SDF54479.1"/>
    </source>
</evidence>
<gene>
    <name evidence="3" type="ORF">SAMN04488105_12816</name>
</gene>
<dbReference type="AlphaFoldDB" id="A0A1G7LZU6"/>
<name>A0A1G7LZU6_9RHOB</name>
<organism evidence="3 4">
    <name type="scientific">Salipiger thiooxidans</name>
    <dbReference type="NCBI Taxonomy" id="282683"/>
    <lineage>
        <taxon>Bacteria</taxon>
        <taxon>Pseudomonadati</taxon>
        <taxon>Pseudomonadota</taxon>
        <taxon>Alphaproteobacteria</taxon>
        <taxon>Rhodobacterales</taxon>
        <taxon>Roseobacteraceae</taxon>
        <taxon>Salipiger</taxon>
    </lineage>
</organism>
<dbReference type="Proteomes" id="UP000198994">
    <property type="component" value="Unassembled WGS sequence"/>
</dbReference>
<dbReference type="OrthoDB" id="7500697at2"/>
<accession>A0A1G7LZU6</accession>
<dbReference type="EMBL" id="FNAV01000028">
    <property type="protein sequence ID" value="SDF54479.1"/>
    <property type="molecule type" value="Genomic_DNA"/>
</dbReference>
<dbReference type="RefSeq" id="WP_008887661.1">
    <property type="nucleotide sequence ID" value="NZ_FNAV01000028.1"/>
</dbReference>
<keyword evidence="1" id="KW-0378">Hydrolase</keyword>
<protein>
    <submittedName>
        <fullName evidence="3">Nicotinamidase-related amidase</fullName>
    </submittedName>
</protein>
<evidence type="ECO:0000256" key="1">
    <source>
        <dbReference type="ARBA" id="ARBA00022801"/>
    </source>
</evidence>
<dbReference type="InterPro" id="IPR036380">
    <property type="entry name" value="Isochorismatase-like_sf"/>
</dbReference>
<reference evidence="4" key="1">
    <citation type="submission" date="2016-10" db="EMBL/GenBank/DDBJ databases">
        <authorList>
            <person name="Varghese N."/>
            <person name="Submissions S."/>
        </authorList>
    </citation>
    <scope>NUCLEOTIDE SEQUENCE [LARGE SCALE GENOMIC DNA]</scope>
    <source>
        <strain evidence="4">DSM 10146</strain>
    </source>
</reference>
<dbReference type="STRING" id="282683.SAMN04488105_12816"/>
<keyword evidence="4" id="KW-1185">Reference proteome</keyword>
<proteinExistence type="predicted"/>
<feature type="domain" description="Isochorismatase-like" evidence="2">
    <location>
        <begin position="181"/>
        <end position="389"/>
    </location>
</feature>
<dbReference type="SUPFAM" id="SSF52499">
    <property type="entry name" value="Isochorismatase-like hydrolases"/>
    <property type="match status" value="2"/>
</dbReference>